<evidence type="ECO:0000313" key="1">
    <source>
        <dbReference type="EMBL" id="GAT53171.1"/>
    </source>
</evidence>
<gene>
    <name evidence="1" type="ORF">MCHLO_10161</name>
</gene>
<name>A0ABQ0LTE0_MYCCL</name>
<dbReference type="EMBL" id="DF848207">
    <property type="protein sequence ID" value="GAT53171.1"/>
    <property type="molecule type" value="Genomic_DNA"/>
</dbReference>
<reference evidence="1" key="1">
    <citation type="submission" date="2014-09" db="EMBL/GenBank/DDBJ databases">
        <title>Genome sequence of the luminous mushroom Mycena chlorophos for searching fungal bioluminescence genes.</title>
        <authorList>
            <person name="Tanaka Y."/>
            <person name="Kasuga D."/>
            <person name="Oba Y."/>
            <person name="Hase S."/>
            <person name="Sato K."/>
            <person name="Oba Y."/>
            <person name="Sakakibara Y."/>
        </authorList>
    </citation>
    <scope>NUCLEOTIDE SEQUENCE</scope>
</reference>
<organism evidence="1 2">
    <name type="scientific">Mycena chlorophos</name>
    <name type="common">Agaric fungus</name>
    <name type="synonym">Agaricus chlorophos</name>
    <dbReference type="NCBI Taxonomy" id="658473"/>
    <lineage>
        <taxon>Eukaryota</taxon>
        <taxon>Fungi</taxon>
        <taxon>Dikarya</taxon>
        <taxon>Basidiomycota</taxon>
        <taxon>Agaricomycotina</taxon>
        <taxon>Agaricomycetes</taxon>
        <taxon>Agaricomycetidae</taxon>
        <taxon>Agaricales</taxon>
        <taxon>Marasmiineae</taxon>
        <taxon>Mycenaceae</taxon>
        <taxon>Mycena</taxon>
    </lineage>
</organism>
<keyword evidence="2" id="KW-1185">Reference proteome</keyword>
<dbReference type="Proteomes" id="UP000815677">
    <property type="component" value="Unassembled WGS sequence"/>
</dbReference>
<accession>A0ABQ0LTE0</accession>
<evidence type="ECO:0000313" key="2">
    <source>
        <dbReference type="Proteomes" id="UP000815677"/>
    </source>
</evidence>
<protein>
    <submittedName>
        <fullName evidence="1">Uncharacterized protein</fullName>
    </submittedName>
</protein>
<proteinExistence type="predicted"/>
<sequence length="208" mass="23084">MLPAPVAFSLVKPMGAMTDDQHPPSSTSTPSTADAFFAAPKHVRSASLAGELYCRRFRQGVLGGCRQHLAVTSALLQAIRRIRAVRAHAQHRPLRLAVGQSMLGCMRFGPYENGHPLLLERGGKSALTGQEHIFVMSRAIRRDALASAARFGSRDLSYADEVRRISLPSRRLHYSPPIISVYCITLHFVCTSCSEVRRYTRVRVRASW</sequence>